<proteinExistence type="inferred from homology"/>
<evidence type="ECO:0000256" key="2">
    <source>
        <dbReference type="ARBA" id="ARBA00012432"/>
    </source>
</evidence>
<dbReference type="Proteomes" id="UP000663870">
    <property type="component" value="Unassembled WGS sequence"/>
</dbReference>
<dbReference type="GO" id="GO:0004689">
    <property type="term" value="F:phosphorylase kinase activity"/>
    <property type="evidence" value="ECO:0007669"/>
    <property type="project" value="UniProtKB-EC"/>
</dbReference>
<dbReference type="PROSITE" id="PS00107">
    <property type="entry name" value="PROTEIN_KINASE_ATP"/>
    <property type="match status" value="1"/>
</dbReference>
<keyword evidence="6 12" id="KW-0547">Nucleotide-binding</keyword>
<comment type="catalytic activity">
    <reaction evidence="1">
        <text>2 ATP + phosphorylase b = 2 ADP + phosphorylase a.</text>
        <dbReference type="EC" id="2.7.11.19"/>
    </reaction>
</comment>
<sequence>MAFDIDDDLPDRESARQFYQKYEPKEVIGKGLSSVVRKCVEKATGKEYACKIIEFNDDSEVERTATLREIQILKLVGDHPNIIDIVASFETPNYVFIVMELCPNGELFDYLTKVVHLSEKRTRQIMSSIFNAVNHLHSHRVVHRDLKPENILMDGNMNVKITDLGFAVQISENEPLYDLFGTPGYMAPELLQCSQYDDMPGYSLPVDLWACGVILFTLLSGLPPFWHRKQHLMFRMIMDGQYTMTGSEWDDVSEIAKDLISHLLVIDPAERYTALQALQHPFFNVERTRRRDFMAKRTLKAHIILIWSINRLKTLHYRPQPIRGKELLENPYRFKSYRRMVDSTAFLLYGHWIKKDEHRNQNRATLFQTEEKSDLVHHEQLLEQRRLHLDQSESLHLNHQNGIHKEQSRPQEIHGN</sequence>
<keyword evidence="4" id="KW-0321">Glycogen metabolism</keyword>
<dbReference type="InterPro" id="IPR011009">
    <property type="entry name" value="Kinase-like_dom_sf"/>
</dbReference>
<dbReference type="PRINTS" id="PR01049">
    <property type="entry name" value="PHOSPHBKNASE"/>
</dbReference>
<protein>
    <recommendedName>
        <fullName evidence="2">phosphorylase kinase</fullName>
        <ecNumber evidence="2">2.7.11.19</ecNumber>
    </recommendedName>
</protein>
<dbReference type="InterPro" id="IPR017441">
    <property type="entry name" value="Protein_kinase_ATP_BS"/>
</dbReference>
<dbReference type="SMART" id="SM00220">
    <property type="entry name" value="S_TKc"/>
    <property type="match status" value="1"/>
</dbReference>
<comment type="subunit">
    <text evidence="11">Hexadecamer of 4 heterotetramers, each composed of alpha, beta, gamma, and delta subunits. Alpha (PHKA1 or PHKA2) and beta (PHKB) are regulatory subunits, gamma (PHKG1 or PHKG2) is the catalytic subunit, and delta is calmodulin.</text>
</comment>
<evidence type="ECO:0000256" key="4">
    <source>
        <dbReference type="ARBA" id="ARBA00022600"/>
    </source>
</evidence>
<dbReference type="GO" id="GO:0005516">
    <property type="term" value="F:calmodulin binding"/>
    <property type="evidence" value="ECO:0007669"/>
    <property type="project" value="UniProtKB-KW"/>
</dbReference>
<dbReference type="Pfam" id="PF00069">
    <property type="entry name" value="Pkinase"/>
    <property type="match status" value="1"/>
</dbReference>
<evidence type="ECO:0000256" key="10">
    <source>
        <dbReference type="ARBA" id="ARBA00023277"/>
    </source>
</evidence>
<evidence type="ECO:0000256" key="1">
    <source>
        <dbReference type="ARBA" id="ARBA00001674"/>
    </source>
</evidence>
<evidence type="ECO:0000256" key="12">
    <source>
        <dbReference type="PROSITE-ProRule" id="PRU10141"/>
    </source>
</evidence>
<evidence type="ECO:0000256" key="14">
    <source>
        <dbReference type="SAM" id="MobiDB-lite"/>
    </source>
</evidence>
<dbReference type="EC" id="2.7.11.19" evidence="2"/>
<evidence type="ECO:0000256" key="11">
    <source>
        <dbReference type="ARBA" id="ARBA00025890"/>
    </source>
</evidence>
<dbReference type="PROSITE" id="PS50011">
    <property type="entry name" value="PROTEIN_KINASE_DOM"/>
    <property type="match status" value="1"/>
</dbReference>
<evidence type="ECO:0000256" key="3">
    <source>
        <dbReference type="ARBA" id="ARBA00022527"/>
    </source>
</evidence>
<comment type="similarity">
    <text evidence="13">Belongs to the protein kinase superfamily.</text>
</comment>
<evidence type="ECO:0000256" key="9">
    <source>
        <dbReference type="ARBA" id="ARBA00022860"/>
    </source>
</evidence>
<gene>
    <name evidence="16" type="ORF">JXQ802_LOCUS6758</name>
</gene>
<feature type="compositionally biased region" description="Basic and acidic residues" evidence="14">
    <location>
        <begin position="403"/>
        <end position="416"/>
    </location>
</feature>
<dbReference type="InterPro" id="IPR008271">
    <property type="entry name" value="Ser/Thr_kinase_AS"/>
</dbReference>
<dbReference type="SUPFAM" id="SSF56112">
    <property type="entry name" value="Protein kinase-like (PK-like)"/>
    <property type="match status" value="1"/>
</dbReference>
<evidence type="ECO:0000313" key="17">
    <source>
        <dbReference type="Proteomes" id="UP000663870"/>
    </source>
</evidence>
<dbReference type="InterPro" id="IPR002291">
    <property type="entry name" value="Phosph_kin_gamma"/>
</dbReference>
<keyword evidence="8 12" id="KW-0067">ATP-binding</keyword>
<dbReference type="GO" id="GO:0005977">
    <property type="term" value="P:glycogen metabolic process"/>
    <property type="evidence" value="ECO:0007669"/>
    <property type="project" value="UniProtKB-KW"/>
</dbReference>
<dbReference type="PROSITE" id="PS00108">
    <property type="entry name" value="PROTEIN_KINASE_ST"/>
    <property type="match status" value="1"/>
</dbReference>
<evidence type="ECO:0000256" key="8">
    <source>
        <dbReference type="ARBA" id="ARBA00022840"/>
    </source>
</evidence>
<dbReference type="EMBL" id="CAJNOL010000108">
    <property type="protein sequence ID" value="CAF0852387.1"/>
    <property type="molecule type" value="Genomic_DNA"/>
</dbReference>
<evidence type="ECO:0000259" key="15">
    <source>
        <dbReference type="PROSITE" id="PS50011"/>
    </source>
</evidence>
<dbReference type="GO" id="GO:0005524">
    <property type="term" value="F:ATP binding"/>
    <property type="evidence" value="ECO:0007669"/>
    <property type="project" value="UniProtKB-UniRule"/>
</dbReference>
<evidence type="ECO:0000313" key="16">
    <source>
        <dbReference type="EMBL" id="CAF0852387.1"/>
    </source>
</evidence>
<evidence type="ECO:0000256" key="13">
    <source>
        <dbReference type="RuleBase" id="RU000304"/>
    </source>
</evidence>
<comment type="caution">
    <text evidence="16">The sequence shown here is derived from an EMBL/GenBank/DDBJ whole genome shotgun (WGS) entry which is preliminary data.</text>
</comment>
<feature type="domain" description="Protein kinase" evidence="15">
    <location>
        <begin position="22"/>
        <end position="283"/>
    </location>
</feature>
<dbReference type="Gene3D" id="1.10.510.10">
    <property type="entry name" value="Transferase(Phosphotransferase) domain 1"/>
    <property type="match status" value="1"/>
</dbReference>
<reference evidence="16" key="1">
    <citation type="submission" date="2021-02" db="EMBL/GenBank/DDBJ databases">
        <authorList>
            <person name="Nowell W R."/>
        </authorList>
    </citation>
    <scope>NUCLEOTIDE SEQUENCE</scope>
</reference>
<feature type="binding site" evidence="12">
    <location>
        <position position="51"/>
    </location>
    <ligand>
        <name>ATP</name>
        <dbReference type="ChEBI" id="CHEBI:30616"/>
    </ligand>
</feature>
<dbReference type="AlphaFoldDB" id="A0A813W4S1"/>
<dbReference type="GO" id="GO:0005964">
    <property type="term" value="C:phosphorylase kinase complex"/>
    <property type="evidence" value="ECO:0007669"/>
    <property type="project" value="InterPro"/>
</dbReference>
<organism evidence="16 17">
    <name type="scientific">Rotaria sordida</name>
    <dbReference type="NCBI Taxonomy" id="392033"/>
    <lineage>
        <taxon>Eukaryota</taxon>
        <taxon>Metazoa</taxon>
        <taxon>Spiralia</taxon>
        <taxon>Gnathifera</taxon>
        <taxon>Rotifera</taxon>
        <taxon>Eurotatoria</taxon>
        <taxon>Bdelloidea</taxon>
        <taxon>Philodinida</taxon>
        <taxon>Philodinidae</taxon>
        <taxon>Rotaria</taxon>
    </lineage>
</organism>
<keyword evidence="7" id="KW-0418">Kinase</keyword>
<evidence type="ECO:0000256" key="6">
    <source>
        <dbReference type="ARBA" id="ARBA00022741"/>
    </source>
</evidence>
<feature type="region of interest" description="Disordered" evidence="14">
    <location>
        <begin position="397"/>
        <end position="416"/>
    </location>
</feature>
<keyword evidence="9" id="KW-0112">Calmodulin-binding</keyword>
<name>A0A813W4S1_9BILA</name>
<dbReference type="Gene3D" id="3.30.200.20">
    <property type="entry name" value="Phosphorylase Kinase, domain 1"/>
    <property type="match status" value="1"/>
</dbReference>
<keyword evidence="17" id="KW-1185">Reference proteome</keyword>
<keyword evidence="10" id="KW-0119">Carbohydrate metabolism</keyword>
<keyword evidence="5" id="KW-0808">Transferase</keyword>
<keyword evidence="3 13" id="KW-0723">Serine/threonine-protein kinase</keyword>
<dbReference type="FunFam" id="3.30.200.20:FF:000138">
    <property type="entry name" value="Phosphorylase b kinase gamma catalytic chain, liver/testis"/>
    <property type="match status" value="1"/>
</dbReference>
<dbReference type="InterPro" id="IPR000719">
    <property type="entry name" value="Prot_kinase_dom"/>
</dbReference>
<accession>A0A813W4S1</accession>
<evidence type="ECO:0000256" key="5">
    <source>
        <dbReference type="ARBA" id="ARBA00022679"/>
    </source>
</evidence>
<evidence type="ECO:0000256" key="7">
    <source>
        <dbReference type="ARBA" id="ARBA00022777"/>
    </source>
</evidence>
<dbReference type="FunFam" id="1.10.510.10:FF:000571">
    <property type="entry name" value="Maternal embryonic leucine zipper kinase"/>
    <property type="match status" value="1"/>
</dbReference>
<dbReference type="PANTHER" id="PTHR24347">
    <property type="entry name" value="SERINE/THREONINE-PROTEIN KINASE"/>
    <property type="match status" value="1"/>
</dbReference>